<accession>A0A660SMG4</accession>
<dbReference type="SMART" id="SM00267">
    <property type="entry name" value="GGDEF"/>
    <property type="match status" value="1"/>
</dbReference>
<feature type="domain" description="GGDEF" evidence="5">
    <location>
        <begin position="37"/>
        <end position="166"/>
    </location>
</feature>
<gene>
    <name evidence="6" type="ORF">DRP43_01835</name>
</gene>
<dbReference type="Gene3D" id="3.40.50.300">
    <property type="entry name" value="P-loop containing nucleotide triphosphate hydrolases"/>
    <property type="match status" value="1"/>
</dbReference>
<dbReference type="PROSITE" id="PS50887">
    <property type="entry name" value="GGDEF"/>
    <property type="match status" value="1"/>
</dbReference>
<dbReference type="Pfam" id="PF13424">
    <property type="entry name" value="TPR_12"/>
    <property type="match status" value="3"/>
</dbReference>
<feature type="repeat" description="TPR" evidence="4">
    <location>
        <begin position="709"/>
        <end position="742"/>
    </location>
</feature>
<dbReference type="PANTHER" id="PTHR45954:SF1">
    <property type="entry name" value="LD33695P"/>
    <property type="match status" value="1"/>
</dbReference>
<dbReference type="SMART" id="SM00028">
    <property type="entry name" value="TPR"/>
    <property type="match status" value="12"/>
</dbReference>
<comment type="subcellular location">
    <subcellularLocation>
        <location evidence="1">Cytoplasm</location>
    </subcellularLocation>
</comment>
<dbReference type="InterPro" id="IPR027417">
    <property type="entry name" value="P-loop_NTPase"/>
</dbReference>
<dbReference type="InterPro" id="IPR019734">
    <property type="entry name" value="TPR_rpt"/>
</dbReference>
<keyword evidence="3" id="KW-0677">Repeat</keyword>
<dbReference type="InterPro" id="IPR011990">
    <property type="entry name" value="TPR-like_helical_dom_sf"/>
</dbReference>
<evidence type="ECO:0000256" key="4">
    <source>
        <dbReference type="PROSITE-ProRule" id="PRU00339"/>
    </source>
</evidence>
<evidence type="ECO:0000259" key="5">
    <source>
        <dbReference type="PROSITE" id="PS50887"/>
    </source>
</evidence>
<feature type="repeat" description="TPR" evidence="4">
    <location>
        <begin position="909"/>
        <end position="942"/>
    </location>
</feature>
<proteinExistence type="predicted"/>
<dbReference type="NCBIfam" id="TIGR00254">
    <property type="entry name" value="GGDEF"/>
    <property type="match status" value="1"/>
</dbReference>
<dbReference type="GO" id="GO:0001965">
    <property type="term" value="F:G-protein alpha-subunit binding"/>
    <property type="evidence" value="ECO:0007669"/>
    <property type="project" value="TreeGrafter"/>
</dbReference>
<feature type="repeat" description="TPR" evidence="4">
    <location>
        <begin position="829"/>
        <end position="862"/>
    </location>
</feature>
<evidence type="ECO:0000256" key="3">
    <source>
        <dbReference type="ARBA" id="ARBA00022737"/>
    </source>
</evidence>
<dbReference type="PROSITE" id="PS50005">
    <property type="entry name" value="TPR"/>
    <property type="match status" value="6"/>
</dbReference>
<dbReference type="AlphaFoldDB" id="A0A660SMG4"/>
<dbReference type="Gene3D" id="1.25.40.10">
    <property type="entry name" value="Tetratricopeptide repeat domain"/>
    <property type="match status" value="3"/>
</dbReference>
<dbReference type="SUPFAM" id="SSF52540">
    <property type="entry name" value="P-loop containing nucleoside triphosphate hydrolases"/>
    <property type="match status" value="1"/>
</dbReference>
<dbReference type="Gene3D" id="3.30.70.270">
    <property type="match status" value="1"/>
</dbReference>
<name>A0A660SMG4_UNCT6</name>
<dbReference type="GO" id="GO:0005092">
    <property type="term" value="F:GDP-dissociation inhibitor activity"/>
    <property type="evidence" value="ECO:0007669"/>
    <property type="project" value="TreeGrafter"/>
</dbReference>
<reference evidence="6 7" key="1">
    <citation type="submission" date="2018-06" db="EMBL/GenBank/DDBJ databases">
        <title>Extensive metabolic versatility and redundancy in microbially diverse, dynamic hydrothermal sediments.</title>
        <authorList>
            <person name="Dombrowski N."/>
            <person name="Teske A."/>
            <person name="Baker B.J."/>
        </authorList>
    </citation>
    <scope>NUCLEOTIDE SEQUENCE [LARGE SCALE GENOMIC DNA]</scope>
    <source>
        <strain evidence="6">B10_G13</strain>
    </source>
</reference>
<keyword evidence="2" id="KW-0963">Cytoplasm</keyword>
<dbReference type="CDD" id="cd01949">
    <property type="entry name" value="GGDEF"/>
    <property type="match status" value="1"/>
</dbReference>
<dbReference type="Pfam" id="PF00990">
    <property type="entry name" value="GGDEF"/>
    <property type="match status" value="1"/>
</dbReference>
<dbReference type="Proteomes" id="UP000271125">
    <property type="component" value="Unassembled WGS sequence"/>
</dbReference>
<dbReference type="GO" id="GO:0005938">
    <property type="term" value="C:cell cortex"/>
    <property type="evidence" value="ECO:0007669"/>
    <property type="project" value="TreeGrafter"/>
</dbReference>
<evidence type="ECO:0000313" key="6">
    <source>
        <dbReference type="EMBL" id="RKX71984.1"/>
    </source>
</evidence>
<dbReference type="FunFam" id="3.30.70.270:FF:000001">
    <property type="entry name" value="Diguanylate cyclase domain protein"/>
    <property type="match status" value="1"/>
</dbReference>
<comment type="caution">
    <text evidence="6">The sequence shown here is derived from an EMBL/GenBank/DDBJ whole genome shotgun (WGS) entry which is preliminary data.</text>
</comment>
<evidence type="ECO:0000313" key="7">
    <source>
        <dbReference type="Proteomes" id="UP000271125"/>
    </source>
</evidence>
<organism evidence="6 7">
    <name type="scientific">candidate division TA06 bacterium</name>
    <dbReference type="NCBI Taxonomy" id="2250710"/>
    <lineage>
        <taxon>Bacteria</taxon>
        <taxon>Bacteria division TA06</taxon>
    </lineage>
</organism>
<dbReference type="InterPro" id="IPR052386">
    <property type="entry name" value="GPSM"/>
</dbReference>
<dbReference type="PROSITE" id="PS50293">
    <property type="entry name" value="TPR_REGION"/>
    <property type="match status" value="3"/>
</dbReference>
<feature type="repeat" description="TPR" evidence="4">
    <location>
        <begin position="869"/>
        <end position="902"/>
    </location>
</feature>
<keyword evidence="4" id="KW-0802">TPR repeat</keyword>
<dbReference type="InterPro" id="IPR000160">
    <property type="entry name" value="GGDEF_dom"/>
</dbReference>
<feature type="repeat" description="TPR" evidence="4">
    <location>
        <begin position="749"/>
        <end position="782"/>
    </location>
</feature>
<dbReference type="SUPFAM" id="SSF48452">
    <property type="entry name" value="TPR-like"/>
    <property type="match status" value="4"/>
</dbReference>
<dbReference type="Pfam" id="PF13191">
    <property type="entry name" value="AAA_16"/>
    <property type="match status" value="1"/>
</dbReference>
<sequence length="1116" mass="130243">MNRIKNEFIDDLTGLYNRRYLFLKAPEELKNAAENKISESILFIDLDHFKNVNDTYGHRCGDKVLKKFAKFLKTQLRHNDIVFRYGGDEFICILPNTEYKLAFSISQRFIQQCRIREFDRIRLTISIGIASSPLNANEWDLLFEIADRNLYSAKRHGRDQIGIFEEKIKKLNIPTKDIVGRDTELMRLWEFLESIFNGKGSAVCVSGEVGVGKTRFVQEIIKDVRFKDVKIIKSTLSPTTKSIPYYPFRELLRAVLFKSIIGKKSDKDIFKLIPKAYQIELIKILPELSETMIIDEHISMIDKFRLFEGVRRLLTLQSSITPLFICLDNINWADEGSSELLYYLMRTLKNNSICFFLIYRIEEMKGSYFQNILQLMGRERLYENIELETLKISDVARMLSFIVDDNLSFEFTNYIFKETGGNPFFIEELMKTIEKNKALVRNNKKWIFDKDKKITIPSSIEGVVERKLSLIDADAQSLLEYAATIGREFNFNFLQNITKMNEGYLFNLMDEIVDVGILRESDKENFLFSEDIIRGIIYKRMSDIKLIYYHQIIGEGLLKFYENHIEEIISELAYHFYLSKDYGKAIKYCMIAGDRAKDAYANQDAIRFYTQAIECLNETTMDNKELNESKCLRKRANVLSAIGENEKAIQDLKNAIKKVHMIKEMEEEADCSIAIGEVYKMIACYSEAEKSFRKSLKIYRNSNNEKGEEISLINIGRIYYYIGKYYKAMDYYQKSLEINRRIGDHEREAIILNNIGIVYDNLSEYSKAMDFYQQSLKIYRQIGKRIGEASTLNDIGIYYRNISEYSKALAFYNDALKIYREIGDRRGEASILNNIGTIYIYLDKYNQALKYYKDSLDISEEMGNRNNESASLNNIGIIYDLLGEYSKAMDFYQRSLKVYKEIGEYKGEASVLSNTAAIYYKIGEYSKAMDFYRKSLKIYKEIGDRKNEIGSLEGIGDIYAEREKYTSAKRYYNKAYSIAKVIKSKLLKVDISLKFISLRLIESDMKNIDKELKNILSLADELSSKETRANVFNLLGQLYMKEKKWNKSKSYFGKSILIFKEIKSKFSIAKAYYYKGVMFNKSGDKIDAKKYFTKAIVIFEEIGSKGWVEKIKKINE</sequence>
<dbReference type="SUPFAM" id="SSF55073">
    <property type="entry name" value="Nucleotide cyclase"/>
    <property type="match status" value="1"/>
</dbReference>
<dbReference type="EMBL" id="QNBD01000060">
    <property type="protein sequence ID" value="RKX71984.1"/>
    <property type="molecule type" value="Genomic_DNA"/>
</dbReference>
<evidence type="ECO:0000256" key="2">
    <source>
        <dbReference type="ARBA" id="ARBA00022490"/>
    </source>
</evidence>
<protein>
    <recommendedName>
        <fullName evidence="5">GGDEF domain-containing protein</fullName>
    </recommendedName>
</protein>
<dbReference type="PANTHER" id="PTHR45954">
    <property type="entry name" value="LD33695P"/>
    <property type="match status" value="1"/>
</dbReference>
<dbReference type="InterPro" id="IPR041664">
    <property type="entry name" value="AAA_16"/>
</dbReference>
<dbReference type="InterPro" id="IPR043128">
    <property type="entry name" value="Rev_trsase/Diguanyl_cyclase"/>
</dbReference>
<evidence type="ECO:0000256" key="1">
    <source>
        <dbReference type="ARBA" id="ARBA00004496"/>
    </source>
</evidence>
<dbReference type="Pfam" id="PF13374">
    <property type="entry name" value="TPR_10"/>
    <property type="match status" value="1"/>
</dbReference>
<dbReference type="InterPro" id="IPR029787">
    <property type="entry name" value="Nucleotide_cyclase"/>
</dbReference>
<feature type="repeat" description="TPR" evidence="4">
    <location>
        <begin position="789"/>
        <end position="822"/>
    </location>
</feature>